<accession>A0A8T0ZVS5</accession>
<evidence type="ECO:0000256" key="1">
    <source>
        <dbReference type="SAM" id="MobiDB-lite"/>
    </source>
</evidence>
<gene>
    <name evidence="2" type="ORF">PC113_g2993</name>
    <name evidence="3" type="ORF">PC129_g3278</name>
</gene>
<evidence type="ECO:0000313" key="2">
    <source>
        <dbReference type="EMBL" id="KAG2866247.1"/>
    </source>
</evidence>
<reference evidence="2" key="1">
    <citation type="submission" date="2018-10" db="EMBL/GenBank/DDBJ databases">
        <title>Effector identification in a new, highly contiguous assembly of the strawberry crown rot pathogen Phytophthora cactorum.</title>
        <authorList>
            <person name="Armitage A.D."/>
            <person name="Nellist C.F."/>
            <person name="Bates H."/>
            <person name="Vickerstaff R.J."/>
            <person name="Harrison R.J."/>
        </authorList>
    </citation>
    <scope>NUCLEOTIDE SEQUENCE</scope>
    <source>
        <strain evidence="2">15-7</strain>
        <strain evidence="3">P421</strain>
    </source>
</reference>
<dbReference type="VEuPathDB" id="FungiDB:PC110_g10473"/>
<dbReference type="AlphaFoldDB" id="A0A8T0ZVS5"/>
<feature type="compositionally biased region" description="Low complexity" evidence="1">
    <location>
        <begin position="220"/>
        <end position="240"/>
    </location>
</feature>
<feature type="region of interest" description="Disordered" evidence="1">
    <location>
        <begin position="204"/>
        <end position="240"/>
    </location>
</feature>
<evidence type="ECO:0000313" key="3">
    <source>
        <dbReference type="EMBL" id="KAG3226120.1"/>
    </source>
</evidence>
<dbReference type="EMBL" id="RCMG01000043">
    <property type="protein sequence ID" value="KAG2866247.1"/>
    <property type="molecule type" value="Genomic_DNA"/>
</dbReference>
<dbReference type="Proteomes" id="UP000735874">
    <property type="component" value="Unassembled WGS sequence"/>
</dbReference>
<name>A0A8T0ZVS5_9STRA</name>
<organism evidence="2 4">
    <name type="scientific">Phytophthora cactorum</name>
    <dbReference type="NCBI Taxonomy" id="29920"/>
    <lineage>
        <taxon>Eukaryota</taxon>
        <taxon>Sar</taxon>
        <taxon>Stramenopiles</taxon>
        <taxon>Oomycota</taxon>
        <taxon>Peronosporomycetes</taxon>
        <taxon>Peronosporales</taxon>
        <taxon>Peronosporaceae</taxon>
        <taxon>Phytophthora</taxon>
    </lineage>
</organism>
<proteinExistence type="predicted"/>
<protein>
    <submittedName>
        <fullName evidence="2">Uncharacterized protein</fullName>
    </submittedName>
</protein>
<evidence type="ECO:0000313" key="4">
    <source>
        <dbReference type="Proteomes" id="UP000735874"/>
    </source>
</evidence>
<dbReference type="EMBL" id="RCMV01000066">
    <property type="protein sequence ID" value="KAG3226120.1"/>
    <property type="molecule type" value="Genomic_DNA"/>
</dbReference>
<sequence length="331" mass="36515">MRQEGTALAREAMLKSQGKPAYEYEDLLVTCCEVTRPMEYDTDSDKKRSYDWQIVVLSNPDSYIRSLWGQTLPRGYLESLLVSLNDENLLVAWKRLEARCGHSNAQGMVALIAVFDEALAMDFASLGELIVRRQGLVLNSIFVKGKKVDGLAKSVSGVAHLKGEKKAKKKAKAKREEIPADVALLSPISNFNIVAANATQASGSSTLTAEQVKQDADELMTSPTVSPTPPSSSSSDMATMGTTSRNLFREVSQRILQRPRLRLPSNGRRIAVVRKQASKECGFSFGEGTKLSNTHVGTIQLYFWGPKVIKSFHFDNMALVPKGKAKILREF</sequence>
<comment type="caution">
    <text evidence="2">The sequence shown here is derived from an EMBL/GenBank/DDBJ whole genome shotgun (WGS) entry which is preliminary data.</text>
</comment>
<dbReference type="Proteomes" id="UP000760860">
    <property type="component" value="Unassembled WGS sequence"/>
</dbReference>